<dbReference type="Gene3D" id="3.40.50.80">
    <property type="entry name" value="Nucleotide-binding domain of ferredoxin-NADP reductase (FNR) module"/>
    <property type="match status" value="1"/>
</dbReference>
<reference evidence="15 16" key="1">
    <citation type="journal article" date="2015" name="Microbiome">
        <title>Genomic resolution of linkages in carbon, nitrogen, and sulfur cycling among widespread estuary sediment bacteria.</title>
        <authorList>
            <person name="Baker B.J."/>
            <person name="Lazar C.S."/>
            <person name="Teske A.P."/>
            <person name="Dick G.J."/>
        </authorList>
    </citation>
    <scope>NUCLEOTIDE SEQUENCE [LARGE SCALE GENOMIC DNA]</scope>
    <source>
        <strain evidence="15">SM23_42</strain>
    </source>
</reference>
<dbReference type="GO" id="GO:0050660">
    <property type="term" value="F:flavin adenine dinucleotide binding"/>
    <property type="evidence" value="ECO:0007669"/>
    <property type="project" value="InterPro"/>
</dbReference>
<dbReference type="EMBL" id="LJUJ01000002">
    <property type="protein sequence ID" value="KPK64575.1"/>
    <property type="molecule type" value="Genomic_DNA"/>
</dbReference>
<dbReference type="InterPro" id="IPR017938">
    <property type="entry name" value="Riboflavin_synthase-like_b-brl"/>
</dbReference>
<dbReference type="SUPFAM" id="SSF52343">
    <property type="entry name" value="Ferredoxin reductase-like, C-terminal NADP-linked domain"/>
    <property type="match status" value="1"/>
</dbReference>
<dbReference type="InterPro" id="IPR017927">
    <property type="entry name" value="FAD-bd_FR_type"/>
</dbReference>
<keyword evidence="9 12" id="KW-0411">Iron-sulfur</keyword>
<keyword evidence="13" id="KW-0472">Membrane</keyword>
<evidence type="ECO:0000256" key="4">
    <source>
        <dbReference type="ARBA" id="ARBA00022714"/>
    </source>
</evidence>
<dbReference type="PANTHER" id="PTHR43513">
    <property type="entry name" value="DIHYDROOROTATE DEHYDROGENASE B (NAD(+)), ELECTRON TRANSFER SUBUNIT"/>
    <property type="match status" value="1"/>
</dbReference>
<keyword evidence="5 12" id="KW-0479">Metal-binding</keyword>
<dbReference type="InterPro" id="IPR037117">
    <property type="entry name" value="Dihydroorotate_DH_ele_sf"/>
</dbReference>
<comment type="cofactor">
    <cofactor evidence="11">
        <name>FAD</name>
        <dbReference type="ChEBI" id="CHEBI:57692"/>
    </cofactor>
    <text evidence="11">Binds 1 FAD per subunit.</text>
</comment>
<evidence type="ECO:0000313" key="15">
    <source>
        <dbReference type="EMBL" id="KPK64575.1"/>
    </source>
</evidence>
<feature type="binding site" evidence="11">
    <location>
        <begin position="50"/>
        <end position="53"/>
    </location>
    <ligand>
        <name>FAD</name>
        <dbReference type="ChEBI" id="CHEBI:57692"/>
    </ligand>
</feature>
<feature type="binding site" evidence="12">
    <location>
        <position position="213"/>
    </location>
    <ligand>
        <name>[2Fe-2S] cluster</name>
        <dbReference type="ChEBI" id="CHEBI:190135"/>
    </ligand>
</feature>
<evidence type="ECO:0000256" key="11">
    <source>
        <dbReference type="PIRSR" id="PIRSR006816-1"/>
    </source>
</evidence>
<dbReference type="Proteomes" id="UP000051373">
    <property type="component" value="Unassembled WGS sequence"/>
</dbReference>
<comment type="cofactor">
    <cofactor evidence="10">
        <name>[2Fe-2S] cluster</name>
        <dbReference type="ChEBI" id="CHEBI:190135"/>
    </cofactor>
</comment>
<keyword evidence="13" id="KW-1133">Transmembrane helix</keyword>
<evidence type="ECO:0000256" key="3">
    <source>
        <dbReference type="ARBA" id="ARBA00022630"/>
    </source>
</evidence>
<accession>A0A0S8FV58</accession>
<organism evidence="15 16">
    <name type="scientific">candidate division WOR_3 bacterium SM23_42</name>
    <dbReference type="NCBI Taxonomy" id="1703779"/>
    <lineage>
        <taxon>Bacteria</taxon>
        <taxon>Bacteria division WOR-3</taxon>
    </lineage>
</organism>
<dbReference type="STRING" id="1703779.AMJ83_02425"/>
<dbReference type="InterPro" id="IPR039261">
    <property type="entry name" value="FNR_nucleotide-bd"/>
</dbReference>
<dbReference type="GO" id="GO:0051537">
    <property type="term" value="F:2 iron, 2 sulfur cluster binding"/>
    <property type="evidence" value="ECO:0007669"/>
    <property type="project" value="UniProtKB-KW"/>
</dbReference>
<evidence type="ECO:0000256" key="13">
    <source>
        <dbReference type="SAM" id="Phobius"/>
    </source>
</evidence>
<dbReference type="InterPro" id="IPR001433">
    <property type="entry name" value="OxRdtase_FAD/NAD-bd"/>
</dbReference>
<comment type="caution">
    <text evidence="15">The sequence shown here is derived from an EMBL/GenBank/DDBJ whole genome shotgun (WGS) entry which is preliminary data.</text>
</comment>
<dbReference type="InterPro" id="IPR019480">
    <property type="entry name" value="Dihydroorotate_DH_Fe-S-bd"/>
</dbReference>
<dbReference type="GO" id="GO:0006221">
    <property type="term" value="P:pyrimidine nucleotide biosynthetic process"/>
    <property type="evidence" value="ECO:0007669"/>
    <property type="project" value="InterPro"/>
</dbReference>
<sequence length="248" mass="27939">MSSRRLKIIRKIGYTGNIFGLEFMCPGIRPLPGQFFQVRVDGGVDPFLNRPISIASYKRGRLLLVIKIVGRGTKMLSLKKQGEYLTLLGPFGRRFRPKKMRSLLIAGGIGVAPLHFLAEYFVKSNTHFDLLYGVSTSKDFIMRRDFLRMSDKSMFVAEKGYKKKDTVVSAMKKVRLDDYGAAYACGPKQMLIELQKLDVPIPVYALCEDFLGCGCGLCLGCAIMYRGEYKRICVDGPIFELGEIDFEV</sequence>
<proteinExistence type="inferred from homology"/>
<evidence type="ECO:0000313" key="16">
    <source>
        <dbReference type="Proteomes" id="UP000051373"/>
    </source>
</evidence>
<evidence type="ECO:0000256" key="5">
    <source>
        <dbReference type="ARBA" id="ARBA00022723"/>
    </source>
</evidence>
<feature type="binding site" evidence="12">
    <location>
        <position position="233"/>
    </location>
    <ligand>
        <name>[2Fe-2S] cluster</name>
        <dbReference type="ChEBI" id="CHEBI:190135"/>
    </ligand>
</feature>
<dbReference type="GO" id="GO:0016491">
    <property type="term" value="F:oxidoreductase activity"/>
    <property type="evidence" value="ECO:0007669"/>
    <property type="project" value="InterPro"/>
</dbReference>
<keyword evidence="4 12" id="KW-0001">2Fe-2S</keyword>
<dbReference type="SUPFAM" id="SSF63380">
    <property type="entry name" value="Riboflavin synthase domain-like"/>
    <property type="match status" value="1"/>
</dbReference>
<keyword evidence="3 11" id="KW-0285">Flavoprotein</keyword>
<evidence type="ECO:0000256" key="1">
    <source>
        <dbReference type="ARBA" id="ARBA00006422"/>
    </source>
</evidence>
<keyword evidence="7" id="KW-0249">Electron transport</keyword>
<keyword evidence="2" id="KW-0813">Transport</keyword>
<gene>
    <name evidence="15" type="ORF">AMJ83_02425</name>
</gene>
<dbReference type="AlphaFoldDB" id="A0A0S8FV58"/>
<dbReference type="PIRSF" id="PIRSF006816">
    <property type="entry name" value="Cyc3_hyd_g"/>
    <property type="match status" value="1"/>
</dbReference>
<keyword evidence="6 11" id="KW-0274">FAD</keyword>
<dbReference type="Pfam" id="PF10418">
    <property type="entry name" value="DHODB_Fe-S_bind"/>
    <property type="match status" value="1"/>
</dbReference>
<dbReference type="InterPro" id="IPR050353">
    <property type="entry name" value="PyrK_electron_transfer"/>
</dbReference>
<comment type="similarity">
    <text evidence="1">Belongs to the PyrK family.</text>
</comment>
<dbReference type="PANTHER" id="PTHR43513:SF3">
    <property type="entry name" value="DIHYDROOROTATE DEHYDROGENASE B (NAD(+)), ELECTRON TRANSFER SUBUNIT-RELATED"/>
    <property type="match status" value="1"/>
</dbReference>
<protein>
    <recommendedName>
        <fullName evidence="14">FAD-binding FR-type domain-containing protein</fullName>
    </recommendedName>
</protein>
<evidence type="ECO:0000256" key="10">
    <source>
        <dbReference type="ARBA" id="ARBA00034078"/>
    </source>
</evidence>
<dbReference type="Gene3D" id="2.40.30.10">
    <property type="entry name" value="Translation factors"/>
    <property type="match status" value="1"/>
</dbReference>
<feature type="binding site" evidence="12">
    <location>
        <position position="218"/>
    </location>
    <ligand>
        <name>[2Fe-2S] cluster</name>
        <dbReference type="ChEBI" id="CHEBI:190135"/>
    </ligand>
</feature>
<comment type="cofactor">
    <cofactor evidence="12">
        <name>[2Fe-2S] cluster</name>
        <dbReference type="ChEBI" id="CHEBI:190135"/>
    </cofactor>
    <text evidence="12">Binds 1 [2Fe-2S] cluster per subunit.</text>
</comment>
<evidence type="ECO:0000256" key="7">
    <source>
        <dbReference type="ARBA" id="ARBA00022982"/>
    </source>
</evidence>
<dbReference type="PROSITE" id="PS51384">
    <property type="entry name" value="FAD_FR"/>
    <property type="match status" value="1"/>
</dbReference>
<feature type="binding site" evidence="12">
    <location>
        <position position="221"/>
    </location>
    <ligand>
        <name>[2Fe-2S] cluster</name>
        <dbReference type="ChEBI" id="CHEBI:190135"/>
    </ligand>
</feature>
<evidence type="ECO:0000256" key="8">
    <source>
        <dbReference type="ARBA" id="ARBA00023004"/>
    </source>
</evidence>
<keyword evidence="13" id="KW-0812">Transmembrane</keyword>
<evidence type="ECO:0000259" key="14">
    <source>
        <dbReference type="PROSITE" id="PS51384"/>
    </source>
</evidence>
<feature type="domain" description="FAD-binding FR-type" evidence="14">
    <location>
        <begin position="1"/>
        <end position="97"/>
    </location>
</feature>
<feature type="transmembrane region" description="Helical" evidence="13">
    <location>
        <begin position="103"/>
        <end position="122"/>
    </location>
</feature>
<keyword evidence="8 12" id="KW-0408">Iron</keyword>
<evidence type="ECO:0000256" key="6">
    <source>
        <dbReference type="ARBA" id="ARBA00022827"/>
    </source>
</evidence>
<evidence type="ECO:0000256" key="12">
    <source>
        <dbReference type="PIRSR" id="PIRSR006816-2"/>
    </source>
</evidence>
<evidence type="ECO:0000256" key="2">
    <source>
        <dbReference type="ARBA" id="ARBA00022448"/>
    </source>
</evidence>
<dbReference type="Pfam" id="PF00175">
    <property type="entry name" value="NAD_binding_1"/>
    <property type="match status" value="1"/>
</dbReference>
<evidence type="ECO:0000256" key="9">
    <source>
        <dbReference type="ARBA" id="ARBA00023014"/>
    </source>
</evidence>
<dbReference type="Gene3D" id="2.10.240.10">
    <property type="entry name" value="Dihydroorotate dehydrogenase, electron transfer subunit"/>
    <property type="match status" value="1"/>
</dbReference>
<name>A0A0S8FV58_UNCW3</name>
<dbReference type="InterPro" id="IPR012165">
    <property type="entry name" value="Cyt_c3_hydrogenase_gsu"/>
</dbReference>
<feature type="binding site" evidence="11">
    <location>
        <begin position="72"/>
        <end position="73"/>
    </location>
    <ligand>
        <name>FAD</name>
        <dbReference type="ChEBI" id="CHEBI:57692"/>
    </ligand>
</feature>
<dbReference type="GO" id="GO:0046872">
    <property type="term" value="F:metal ion binding"/>
    <property type="evidence" value="ECO:0007669"/>
    <property type="project" value="UniProtKB-KW"/>
</dbReference>